<keyword evidence="4" id="KW-1185">Reference proteome</keyword>
<feature type="compositionally biased region" description="Basic residues" evidence="1">
    <location>
        <begin position="346"/>
        <end position="355"/>
    </location>
</feature>
<protein>
    <recommendedName>
        <fullName evidence="2">PH domain-containing protein</fullName>
    </recommendedName>
</protein>
<gene>
    <name evidence="3" type="ORF">LOTGIDRAFT_238849</name>
</gene>
<dbReference type="PROSITE" id="PS50003">
    <property type="entry name" value="PH_DOMAIN"/>
    <property type="match status" value="1"/>
</dbReference>
<name>V4AZG7_LOTGI</name>
<dbReference type="Proteomes" id="UP000030746">
    <property type="component" value="Unassembled WGS sequence"/>
</dbReference>
<dbReference type="SUPFAM" id="SSF50729">
    <property type="entry name" value="PH domain-like"/>
    <property type="match status" value="1"/>
</dbReference>
<feature type="compositionally biased region" description="Polar residues" evidence="1">
    <location>
        <begin position="451"/>
        <end position="460"/>
    </location>
</feature>
<dbReference type="EMBL" id="KB201131">
    <property type="protein sequence ID" value="ESO99121.1"/>
    <property type="molecule type" value="Genomic_DNA"/>
</dbReference>
<sequence>MAKSSAADIRRTKSFSAQNLSRMSSDSESESTGSHTGIKIHKPMCVKTVAAKDITDSTLEGYLERRNYNGQWIRYWFILHSNCLYCYLTPDDTVTVDILDINNYHITALVDRFRGKPYVILLSHEEFLPLHLATETREELSTWIDYLQPESSQACPLDNYNIHGNNNNSANKVEYYKQKLLAEVLQQKHTIELERARRQKKLSASSFDLQPTHDGEDRIVEMTRLHQRRMSTQIKMDTLNKQLHANSAAKKPAGLFKFGKKKSVPKIELNPFLVDQIKALSVTMDKLNKDLADRTGDSNTRSKLANSYNNSKSMDLLPEPEKDLVHRSNSLKSSMQKLAHKTFIKASWTKRRKSRNNQSNSSLDSDESHGSFHSETDFVDLTKPHERSSSSDRLGVPSEWSLSSDSSFSLSHQSSSEHSPRSPRGENPMTFDIAFAKMKALEQVDEGRISPNVTNGNFKSSPRKEVDPAVLAEIEAFEEMAKDMMNRLTVTKT</sequence>
<dbReference type="RefSeq" id="XP_009050188.1">
    <property type="nucleotide sequence ID" value="XM_009051940.1"/>
</dbReference>
<feature type="region of interest" description="Disordered" evidence="1">
    <location>
        <begin position="346"/>
        <end position="428"/>
    </location>
</feature>
<dbReference type="KEGG" id="lgi:LOTGIDRAFT_238849"/>
<dbReference type="OMA" id="SAWHDSI"/>
<dbReference type="InterPro" id="IPR001849">
    <property type="entry name" value="PH_domain"/>
</dbReference>
<evidence type="ECO:0000313" key="3">
    <source>
        <dbReference type="EMBL" id="ESO99121.1"/>
    </source>
</evidence>
<accession>V4AZG7</accession>
<dbReference type="CTD" id="20250890"/>
<feature type="compositionally biased region" description="Basic and acidic residues" evidence="1">
    <location>
        <begin position="366"/>
        <end position="390"/>
    </location>
</feature>
<evidence type="ECO:0000256" key="1">
    <source>
        <dbReference type="SAM" id="MobiDB-lite"/>
    </source>
</evidence>
<feature type="compositionally biased region" description="Polar residues" evidence="1">
    <location>
        <begin position="297"/>
        <end position="313"/>
    </location>
</feature>
<organism evidence="3 4">
    <name type="scientific">Lottia gigantea</name>
    <name type="common">Giant owl limpet</name>
    <dbReference type="NCBI Taxonomy" id="225164"/>
    <lineage>
        <taxon>Eukaryota</taxon>
        <taxon>Metazoa</taxon>
        <taxon>Spiralia</taxon>
        <taxon>Lophotrochozoa</taxon>
        <taxon>Mollusca</taxon>
        <taxon>Gastropoda</taxon>
        <taxon>Patellogastropoda</taxon>
        <taxon>Lottioidea</taxon>
        <taxon>Lottiidae</taxon>
        <taxon>Lottia</taxon>
    </lineage>
</organism>
<dbReference type="OrthoDB" id="5970758at2759"/>
<proteinExistence type="predicted"/>
<dbReference type="STRING" id="225164.V4AZG7"/>
<dbReference type="GeneID" id="20250890"/>
<dbReference type="Gene3D" id="2.30.29.30">
    <property type="entry name" value="Pleckstrin-homology domain (PH domain)/Phosphotyrosine-binding domain (PTB)"/>
    <property type="match status" value="1"/>
</dbReference>
<feature type="compositionally biased region" description="Low complexity" evidence="1">
    <location>
        <begin position="398"/>
        <end position="417"/>
    </location>
</feature>
<dbReference type="AlphaFoldDB" id="V4AZG7"/>
<dbReference type="SMART" id="SM00233">
    <property type="entry name" value="PH"/>
    <property type="match status" value="1"/>
</dbReference>
<evidence type="ECO:0000259" key="2">
    <source>
        <dbReference type="PROSITE" id="PS50003"/>
    </source>
</evidence>
<evidence type="ECO:0000313" key="4">
    <source>
        <dbReference type="Proteomes" id="UP000030746"/>
    </source>
</evidence>
<dbReference type="HOGENOM" id="CLU_553522_0_0_1"/>
<dbReference type="InterPro" id="IPR011993">
    <property type="entry name" value="PH-like_dom_sf"/>
</dbReference>
<feature type="region of interest" description="Disordered" evidence="1">
    <location>
        <begin position="291"/>
        <end position="318"/>
    </location>
</feature>
<reference evidence="3 4" key="1">
    <citation type="journal article" date="2013" name="Nature">
        <title>Insights into bilaterian evolution from three spiralian genomes.</title>
        <authorList>
            <person name="Simakov O."/>
            <person name="Marletaz F."/>
            <person name="Cho S.J."/>
            <person name="Edsinger-Gonzales E."/>
            <person name="Havlak P."/>
            <person name="Hellsten U."/>
            <person name="Kuo D.H."/>
            <person name="Larsson T."/>
            <person name="Lv J."/>
            <person name="Arendt D."/>
            <person name="Savage R."/>
            <person name="Osoegawa K."/>
            <person name="de Jong P."/>
            <person name="Grimwood J."/>
            <person name="Chapman J.A."/>
            <person name="Shapiro H."/>
            <person name="Aerts A."/>
            <person name="Otillar R.P."/>
            <person name="Terry A.Y."/>
            <person name="Boore J.L."/>
            <person name="Grigoriev I.V."/>
            <person name="Lindberg D.R."/>
            <person name="Seaver E.C."/>
            <person name="Weisblat D.A."/>
            <person name="Putnam N.H."/>
            <person name="Rokhsar D.S."/>
        </authorList>
    </citation>
    <scope>NUCLEOTIDE SEQUENCE [LARGE SCALE GENOMIC DNA]</scope>
</reference>
<feature type="region of interest" description="Disordered" evidence="1">
    <location>
        <begin position="16"/>
        <end position="37"/>
    </location>
</feature>
<feature type="compositionally biased region" description="Low complexity" evidence="1">
    <location>
        <begin position="21"/>
        <end position="34"/>
    </location>
</feature>
<feature type="domain" description="PH" evidence="2">
    <location>
        <begin position="56"/>
        <end position="152"/>
    </location>
</feature>
<dbReference type="Pfam" id="PF00169">
    <property type="entry name" value="PH"/>
    <property type="match status" value="1"/>
</dbReference>
<feature type="region of interest" description="Disordered" evidence="1">
    <location>
        <begin position="446"/>
        <end position="465"/>
    </location>
</feature>